<dbReference type="RefSeq" id="WP_345515581.1">
    <property type="nucleotide sequence ID" value="NZ_BAAAXD010000031.1"/>
</dbReference>
<keyword evidence="4" id="KW-1185">Reference proteome</keyword>
<dbReference type="EMBL" id="JBHMCG010000053">
    <property type="protein sequence ID" value="MFB9573040.1"/>
    <property type="molecule type" value="Genomic_DNA"/>
</dbReference>
<evidence type="ECO:0000256" key="2">
    <source>
        <dbReference type="SAM" id="SignalP"/>
    </source>
</evidence>
<feature type="region of interest" description="Disordered" evidence="1">
    <location>
        <begin position="29"/>
        <end position="53"/>
    </location>
</feature>
<feature type="chain" id="PRO_5046909080" description="Lipoprotein" evidence="2">
    <location>
        <begin position="23"/>
        <end position="221"/>
    </location>
</feature>
<dbReference type="Proteomes" id="UP001589710">
    <property type="component" value="Unassembled WGS sequence"/>
</dbReference>
<feature type="compositionally biased region" description="Low complexity" evidence="1">
    <location>
        <begin position="37"/>
        <end position="47"/>
    </location>
</feature>
<evidence type="ECO:0000256" key="1">
    <source>
        <dbReference type="SAM" id="MobiDB-lite"/>
    </source>
</evidence>
<keyword evidence="2" id="KW-0732">Signal</keyword>
<feature type="signal peptide" evidence="2">
    <location>
        <begin position="1"/>
        <end position="22"/>
    </location>
</feature>
<proteinExistence type="predicted"/>
<organism evidence="3 4">
    <name type="scientific">Streptomyces yanii</name>
    <dbReference type="NCBI Taxonomy" id="78510"/>
    <lineage>
        <taxon>Bacteria</taxon>
        <taxon>Bacillati</taxon>
        <taxon>Actinomycetota</taxon>
        <taxon>Actinomycetes</taxon>
        <taxon>Kitasatosporales</taxon>
        <taxon>Streptomycetaceae</taxon>
        <taxon>Streptomyces</taxon>
    </lineage>
</organism>
<reference evidence="3 4" key="1">
    <citation type="submission" date="2024-09" db="EMBL/GenBank/DDBJ databases">
        <authorList>
            <person name="Sun Q."/>
            <person name="Mori K."/>
        </authorList>
    </citation>
    <scope>NUCLEOTIDE SEQUENCE [LARGE SCALE GENOMIC DNA]</scope>
    <source>
        <strain evidence="3 4">JCM 3331</strain>
    </source>
</reference>
<evidence type="ECO:0000313" key="4">
    <source>
        <dbReference type="Proteomes" id="UP001589710"/>
    </source>
</evidence>
<dbReference type="PROSITE" id="PS51257">
    <property type="entry name" value="PROKAR_LIPOPROTEIN"/>
    <property type="match status" value="1"/>
</dbReference>
<accession>A0ABV5R5C9</accession>
<sequence length="221" mass="22766">MRAVRSLATAALALALASTAVACGGDGGTGQDDDHAAASGAPQGATADPGADGNGKTAVAGLGKVADMNGVTELVKSATECNGFGRDNEDMFADIDGDYVDDDSAMAAQITATNKAFSIKDRASCSGESAIDNVHKMMLIDDMATFEAAYKKHQRSDGDTHTRYFVGQNFAVQLNGRSDEEEALVRAGTLGINCSPNFVPPAGFRSELAQVDGCVLTDYVG</sequence>
<protein>
    <recommendedName>
        <fullName evidence="5">Lipoprotein</fullName>
    </recommendedName>
</protein>
<name>A0ABV5R5C9_9ACTN</name>
<comment type="caution">
    <text evidence="3">The sequence shown here is derived from an EMBL/GenBank/DDBJ whole genome shotgun (WGS) entry which is preliminary data.</text>
</comment>
<evidence type="ECO:0000313" key="3">
    <source>
        <dbReference type="EMBL" id="MFB9573040.1"/>
    </source>
</evidence>
<evidence type="ECO:0008006" key="5">
    <source>
        <dbReference type="Google" id="ProtNLM"/>
    </source>
</evidence>
<gene>
    <name evidence="3" type="ORF">ACFFTL_12070</name>
</gene>